<reference evidence="9" key="2">
    <citation type="journal article" date="2013" name="Nat. Commun.">
        <title>Genome of the Chinese tree shrew.</title>
        <authorList>
            <person name="Fan Y."/>
            <person name="Huang Z.Y."/>
            <person name="Cao C.C."/>
            <person name="Chen C.S."/>
            <person name="Chen Y.X."/>
            <person name="Fan D.D."/>
            <person name="He J."/>
            <person name="Hou H.L."/>
            <person name="Hu L."/>
            <person name="Hu X.T."/>
            <person name="Jiang X.T."/>
            <person name="Lai R."/>
            <person name="Lang Y.S."/>
            <person name="Liang B."/>
            <person name="Liao S.G."/>
            <person name="Mu D."/>
            <person name="Ma Y.Y."/>
            <person name="Niu Y.Y."/>
            <person name="Sun X.Q."/>
            <person name="Xia J.Q."/>
            <person name="Xiao J."/>
            <person name="Xiong Z.Q."/>
            <person name="Xu L."/>
            <person name="Yang L."/>
            <person name="Zhang Y."/>
            <person name="Zhao W."/>
            <person name="Zhao X.D."/>
            <person name="Zheng Y.T."/>
            <person name="Zhou J.M."/>
            <person name="Zhu Y.B."/>
            <person name="Zhang G.J."/>
            <person name="Wang J."/>
            <person name="Yao Y.G."/>
        </authorList>
    </citation>
    <scope>NUCLEOTIDE SEQUENCE [LARGE SCALE GENOMIC DNA]</scope>
</reference>
<evidence type="ECO:0000256" key="1">
    <source>
        <dbReference type="ARBA" id="ARBA00005824"/>
    </source>
</evidence>
<evidence type="ECO:0000256" key="6">
    <source>
        <dbReference type="RuleBase" id="RU000670"/>
    </source>
</evidence>
<dbReference type="PANTHER" id="PTHR11843">
    <property type="entry name" value="40S RIBOSOMAL PROTEIN S12"/>
    <property type="match status" value="1"/>
</dbReference>
<accession>L9L3X8</accession>
<keyword evidence="9" id="KW-1185">Reference proteome</keyword>
<dbReference type="AlphaFoldDB" id="L9L3X8"/>
<sequence length="109" mass="12110">MAEEGIAAGGVMDVNTILQEVVKTTLIHNDLTHGIREAAKVLDKRQAHLCVLVSNREEPTYVRLVEALCAEHQIHLIEVDGNKTLGEWVGLCETEWESPCSGWLLWCSS</sequence>
<gene>
    <name evidence="8" type="ORF">TREES_T100015835</name>
</gene>
<dbReference type="PRINTS" id="PR00972">
    <property type="entry name" value="RIBSOMALS12E"/>
</dbReference>
<reference evidence="9" key="1">
    <citation type="submission" date="2012-07" db="EMBL/GenBank/DDBJ databases">
        <title>Genome of the Chinese tree shrew, a rising model animal genetically related to primates.</title>
        <authorList>
            <person name="Zhang G."/>
            <person name="Fan Y."/>
            <person name="Yao Y."/>
            <person name="Huang Z."/>
        </authorList>
    </citation>
    <scope>NUCLEOTIDE SEQUENCE [LARGE SCALE GENOMIC DNA]</scope>
</reference>
<dbReference type="Pfam" id="PF01248">
    <property type="entry name" value="Ribosomal_L7Ae"/>
    <property type="match status" value="1"/>
</dbReference>
<dbReference type="GO" id="GO:1990904">
    <property type="term" value="C:ribonucleoprotein complex"/>
    <property type="evidence" value="ECO:0007669"/>
    <property type="project" value="UniProtKB-KW"/>
</dbReference>
<evidence type="ECO:0000256" key="2">
    <source>
        <dbReference type="ARBA" id="ARBA00022980"/>
    </source>
</evidence>
<organism evidence="8 9">
    <name type="scientific">Tupaia chinensis</name>
    <name type="common">Chinese tree shrew</name>
    <name type="synonym">Tupaia belangeri chinensis</name>
    <dbReference type="NCBI Taxonomy" id="246437"/>
    <lineage>
        <taxon>Eukaryota</taxon>
        <taxon>Metazoa</taxon>
        <taxon>Chordata</taxon>
        <taxon>Craniata</taxon>
        <taxon>Vertebrata</taxon>
        <taxon>Euteleostomi</taxon>
        <taxon>Mammalia</taxon>
        <taxon>Eutheria</taxon>
        <taxon>Euarchontoglires</taxon>
        <taxon>Scandentia</taxon>
        <taxon>Tupaiidae</taxon>
        <taxon>Tupaia</taxon>
    </lineage>
</organism>
<evidence type="ECO:0000256" key="5">
    <source>
        <dbReference type="ARBA" id="ARBA00046349"/>
    </source>
</evidence>
<dbReference type="Proteomes" id="UP000011518">
    <property type="component" value="Unassembled WGS sequence"/>
</dbReference>
<comment type="similarity">
    <text evidence="1 6">Belongs to the eukaryotic ribosomal protein eS12 family.</text>
</comment>
<dbReference type="GO" id="GO:0005840">
    <property type="term" value="C:ribosome"/>
    <property type="evidence" value="ECO:0007669"/>
    <property type="project" value="UniProtKB-KW"/>
</dbReference>
<dbReference type="InterPro" id="IPR029064">
    <property type="entry name" value="Ribosomal_eL30-like_sf"/>
</dbReference>
<comment type="function">
    <text evidence="4">Part of the small subunit (SSU) processome, first precursor of the small eukaryotic ribosomal subunit. During the assembly of the SSU processome in the nucleolus, many ribosome biogenesis factors, an RNA chaperone and ribosomal proteins associate with the nascent pre-rRNA and work in concert to generate RNA folding, modifications, rearrangements and cleavage as well as targeted degradation of pre-ribosomal RNA by the RNA exosome. Subunit of the 40S ribosomal complex.</text>
</comment>
<dbReference type="GO" id="GO:0003735">
    <property type="term" value="F:structural constituent of ribosome"/>
    <property type="evidence" value="ECO:0007669"/>
    <property type="project" value="InterPro"/>
</dbReference>
<evidence type="ECO:0000259" key="7">
    <source>
        <dbReference type="Pfam" id="PF01248"/>
    </source>
</evidence>
<dbReference type="STRING" id="246437.L9L3X8"/>
<evidence type="ECO:0000256" key="3">
    <source>
        <dbReference type="ARBA" id="ARBA00023274"/>
    </source>
</evidence>
<proteinExistence type="inferred from homology"/>
<feature type="domain" description="Ribosomal protein eL8/eL30/eS12/Gadd45" evidence="7">
    <location>
        <begin position="18"/>
        <end position="93"/>
    </location>
</feature>
<dbReference type="InParanoid" id="L9L3X8"/>
<keyword evidence="2 6" id="KW-0689">Ribosomal protein</keyword>
<dbReference type="InterPro" id="IPR004038">
    <property type="entry name" value="Ribosomal_eL8/eL30/eS12/Gad45"/>
</dbReference>
<evidence type="ECO:0000256" key="4">
    <source>
        <dbReference type="ARBA" id="ARBA00045472"/>
    </source>
</evidence>
<dbReference type="SUPFAM" id="SSF55315">
    <property type="entry name" value="L30e-like"/>
    <property type="match status" value="1"/>
</dbReference>
<dbReference type="GO" id="GO:0006412">
    <property type="term" value="P:translation"/>
    <property type="evidence" value="ECO:0007669"/>
    <property type="project" value="InterPro"/>
</dbReference>
<dbReference type="EMBL" id="KB320513">
    <property type="protein sequence ID" value="ELW69890.1"/>
    <property type="molecule type" value="Genomic_DNA"/>
</dbReference>
<keyword evidence="3 6" id="KW-0687">Ribonucleoprotein</keyword>
<comment type="subunit">
    <text evidence="5">Part of the small subunit (SSU) processome, composed of more than 70 proteins and the RNA chaperone small nucleolar RNA (snoRNA) U3. Subunit of the 40S ribosomal complex.</text>
</comment>
<protein>
    <recommendedName>
        <fullName evidence="6">40S ribosomal protein S12</fullName>
    </recommendedName>
</protein>
<evidence type="ECO:0000313" key="9">
    <source>
        <dbReference type="Proteomes" id="UP000011518"/>
    </source>
</evidence>
<dbReference type="InterPro" id="IPR000530">
    <property type="entry name" value="Ribosomal_eS12"/>
</dbReference>
<evidence type="ECO:0000313" key="8">
    <source>
        <dbReference type="EMBL" id="ELW69890.1"/>
    </source>
</evidence>
<dbReference type="Gene3D" id="3.30.1330.30">
    <property type="match status" value="1"/>
</dbReference>
<name>L9L3X8_TUPCH</name>